<dbReference type="Proteomes" id="UP001175227">
    <property type="component" value="Unassembled WGS sequence"/>
</dbReference>
<proteinExistence type="predicted"/>
<keyword evidence="1" id="KW-0479">Metal-binding</keyword>
<evidence type="ECO:0000256" key="3">
    <source>
        <dbReference type="ARBA" id="ARBA00022771"/>
    </source>
</evidence>
<dbReference type="GO" id="GO:0000978">
    <property type="term" value="F:RNA polymerase II cis-regulatory region sequence-specific DNA binding"/>
    <property type="evidence" value="ECO:0007669"/>
    <property type="project" value="TreeGrafter"/>
</dbReference>
<keyword evidence="3 5" id="KW-0863">Zinc-finger</keyword>
<organism evidence="7 8">
    <name type="scientific">Armillaria novae-zelandiae</name>
    <dbReference type="NCBI Taxonomy" id="153914"/>
    <lineage>
        <taxon>Eukaryota</taxon>
        <taxon>Fungi</taxon>
        <taxon>Dikarya</taxon>
        <taxon>Basidiomycota</taxon>
        <taxon>Agaricomycotina</taxon>
        <taxon>Agaricomycetes</taxon>
        <taxon>Agaricomycetidae</taxon>
        <taxon>Agaricales</taxon>
        <taxon>Marasmiineae</taxon>
        <taxon>Physalacriaceae</taxon>
        <taxon>Armillaria</taxon>
    </lineage>
</organism>
<sequence>EHVCTVCNKRFNRSSSLRVYVNTRTGITPFRCPFHKCGRKFNDNSNMRRSYRNHT</sequence>
<dbReference type="SUPFAM" id="SSF57667">
    <property type="entry name" value="beta-beta-alpha zinc fingers"/>
    <property type="match status" value="1"/>
</dbReference>
<gene>
    <name evidence="7" type="ORF">IW261DRAFT_1296893</name>
</gene>
<keyword evidence="2" id="KW-0677">Repeat</keyword>
<dbReference type="InterPro" id="IPR036236">
    <property type="entry name" value="Znf_C2H2_sf"/>
</dbReference>
<accession>A0AA39NND0</accession>
<keyword evidence="4" id="KW-0862">Zinc</keyword>
<dbReference type="GO" id="GO:0008270">
    <property type="term" value="F:zinc ion binding"/>
    <property type="evidence" value="ECO:0007669"/>
    <property type="project" value="UniProtKB-KW"/>
</dbReference>
<name>A0AA39NND0_9AGAR</name>
<evidence type="ECO:0000256" key="4">
    <source>
        <dbReference type="ARBA" id="ARBA00022833"/>
    </source>
</evidence>
<reference evidence="7" key="1">
    <citation type="submission" date="2023-06" db="EMBL/GenBank/DDBJ databases">
        <authorList>
            <consortium name="Lawrence Berkeley National Laboratory"/>
            <person name="Ahrendt S."/>
            <person name="Sahu N."/>
            <person name="Indic B."/>
            <person name="Wong-Bajracharya J."/>
            <person name="Merenyi Z."/>
            <person name="Ke H.-M."/>
            <person name="Monk M."/>
            <person name="Kocsube S."/>
            <person name="Drula E."/>
            <person name="Lipzen A."/>
            <person name="Balint B."/>
            <person name="Henrissat B."/>
            <person name="Andreopoulos B."/>
            <person name="Martin F.M."/>
            <person name="Harder C.B."/>
            <person name="Rigling D."/>
            <person name="Ford K.L."/>
            <person name="Foster G.D."/>
            <person name="Pangilinan J."/>
            <person name="Papanicolaou A."/>
            <person name="Barry K."/>
            <person name="LaButti K."/>
            <person name="Viragh M."/>
            <person name="Koriabine M."/>
            <person name="Yan M."/>
            <person name="Riley R."/>
            <person name="Champramary S."/>
            <person name="Plett K.L."/>
            <person name="Tsai I.J."/>
            <person name="Slot J."/>
            <person name="Sipos G."/>
            <person name="Plett J."/>
            <person name="Nagy L.G."/>
            <person name="Grigoriev I.V."/>
        </authorList>
    </citation>
    <scope>NUCLEOTIDE SEQUENCE</scope>
    <source>
        <strain evidence="7">ICMP 16352</strain>
    </source>
</reference>
<keyword evidence="8" id="KW-1185">Reference proteome</keyword>
<dbReference type="PANTHER" id="PTHR14003">
    <property type="entry name" value="TRANSCRIPTIONAL REPRESSOR PROTEIN YY"/>
    <property type="match status" value="1"/>
</dbReference>
<dbReference type="GO" id="GO:0031519">
    <property type="term" value="C:PcG protein complex"/>
    <property type="evidence" value="ECO:0007669"/>
    <property type="project" value="TreeGrafter"/>
</dbReference>
<feature type="non-terminal residue" evidence="7">
    <location>
        <position position="1"/>
    </location>
</feature>
<dbReference type="InterPro" id="IPR013087">
    <property type="entry name" value="Znf_C2H2_type"/>
</dbReference>
<dbReference type="PANTHER" id="PTHR14003:SF20">
    <property type="entry name" value="FINGER DOMAIN PROTEIN, PUTATIVE (AFU_ORTHOLOGUE AFUA_4G10380)-RELATED"/>
    <property type="match status" value="1"/>
</dbReference>
<evidence type="ECO:0000313" key="8">
    <source>
        <dbReference type="Proteomes" id="UP001175227"/>
    </source>
</evidence>
<evidence type="ECO:0000259" key="6">
    <source>
        <dbReference type="PROSITE" id="PS50157"/>
    </source>
</evidence>
<dbReference type="GO" id="GO:0000981">
    <property type="term" value="F:DNA-binding transcription factor activity, RNA polymerase II-specific"/>
    <property type="evidence" value="ECO:0007669"/>
    <property type="project" value="TreeGrafter"/>
</dbReference>
<comment type="caution">
    <text evidence="7">The sequence shown here is derived from an EMBL/GenBank/DDBJ whole genome shotgun (WGS) entry which is preliminary data.</text>
</comment>
<evidence type="ECO:0000256" key="5">
    <source>
        <dbReference type="PROSITE-ProRule" id="PRU00042"/>
    </source>
</evidence>
<dbReference type="EMBL" id="JAUEPR010000065">
    <property type="protein sequence ID" value="KAK0468849.1"/>
    <property type="molecule type" value="Genomic_DNA"/>
</dbReference>
<dbReference type="AlphaFoldDB" id="A0AA39NND0"/>
<feature type="non-terminal residue" evidence="7">
    <location>
        <position position="55"/>
    </location>
</feature>
<evidence type="ECO:0000256" key="2">
    <source>
        <dbReference type="ARBA" id="ARBA00022737"/>
    </source>
</evidence>
<dbReference type="GO" id="GO:0000785">
    <property type="term" value="C:chromatin"/>
    <property type="evidence" value="ECO:0007669"/>
    <property type="project" value="TreeGrafter"/>
</dbReference>
<protein>
    <recommendedName>
        <fullName evidence="6">C2H2-type domain-containing protein</fullName>
    </recommendedName>
</protein>
<evidence type="ECO:0000313" key="7">
    <source>
        <dbReference type="EMBL" id="KAK0468849.1"/>
    </source>
</evidence>
<dbReference type="PROSITE" id="PS50157">
    <property type="entry name" value="ZINC_FINGER_C2H2_2"/>
    <property type="match status" value="2"/>
</dbReference>
<evidence type="ECO:0000256" key="1">
    <source>
        <dbReference type="ARBA" id="ARBA00022723"/>
    </source>
</evidence>
<dbReference type="Pfam" id="PF00096">
    <property type="entry name" value="zf-C2H2"/>
    <property type="match status" value="2"/>
</dbReference>
<feature type="domain" description="C2H2-type" evidence="6">
    <location>
        <begin position="30"/>
        <end position="55"/>
    </location>
</feature>
<dbReference type="GO" id="GO:0005667">
    <property type="term" value="C:transcription regulator complex"/>
    <property type="evidence" value="ECO:0007669"/>
    <property type="project" value="TreeGrafter"/>
</dbReference>
<dbReference type="Gene3D" id="3.30.160.60">
    <property type="entry name" value="Classic Zinc Finger"/>
    <property type="match status" value="2"/>
</dbReference>
<feature type="domain" description="C2H2-type" evidence="6">
    <location>
        <begin position="2"/>
        <end position="29"/>
    </location>
</feature>